<feature type="region of interest" description="Disordered" evidence="1">
    <location>
        <begin position="453"/>
        <end position="486"/>
    </location>
</feature>
<feature type="compositionally biased region" description="Low complexity" evidence="1">
    <location>
        <begin position="464"/>
        <end position="473"/>
    </location>
</feature>
<evidence type="ECO:0000313" key="2">
    <source>
        <dbReference type="EMBL" id="KZS90389.1"/>
    </source>
</evidence>
<gene>
    <name evidence="2" type="ORF">SISNIDRAFT_178940</name>
</gene>
<reference evidence="2 3" key="1">
    <citation type="journal article" date="2016" name="Mol. Biol. Evol.">
        <title>Comparative Genomics of Early-Diverging Mushroom-Forming Fungi Provides Insights into the Origins of Lignocellulose Decay Capabilities.</title>
        <authorList>
            <person name="Nagy L.G."/>
            <person name="Riley R."/>
            <person name="Tritt A."/>
            <person name="Adam C."/>
            <person name="Daum C."/>
            <person name="Floudas D."/>
            <person name="Sun H."/>
            <person name="Yadav J.S."/>
            <person name="Pangilinan J."/>
            <person name="Larsson K.H."/>
            <person name="Matsuura K."/>
            <person name="Barry K."/>
            <person name="Labutti K."/>
            <person name="Kuo R."/>
            <person name="Ohm R.A."/>
            <person name="Bhattacharya S.S."/>
            <person name="Shirouzu T."/>
            <person name="Yoshinaga Y."/>
            <person name="Martin F.M."/>
            <person name="Grigoriev I.V."/>
            <person name="Hibbett D.S."/>
        </authorList>
    </citation>
    <scope>NUCLEOTIDE SEQUENCE [LARGE SCALE GENOMIC DNA]</scope>
    <source>
        <strain evidence="2 3">HHB9708</strain>
    </source>
</reference>
<name>A0A164RAA1_9AGAM</name>
<sequence>MKHTVKAASVQEETKACLGSLGTAYQTYMFKSAIATENYLTDISKAMTKSMMSSQLRVDPDSREPDQVPRLAVQSIRFTKEINRTVKRGYILREHQGELVDLVGPRRAVIVRKFEMTEDCEQTRVDFTEELELRRNMLHESIARLIGFSVASDRTRMIVVETGTIVAYAYLQSLPIDVRLYECIRIMNECSAGYMFLYDHKVSWKSRLNNVVLDARDKQLRIGALGEFDSYWNDSNQRMESVTTQLVAGRDGIWSGIWSFQQCVQQCASQLHLLNKWKSEKTPSARRALLGVIWWRSVGERFGSETVEKEAIAIGDIGWFDGPDNTVWRRASVATEIPLSSFPSYHIIAQRLRADDCDFITGVQIGRFIRWSFDYLPGETVTIQTQLRRCTTPDFEAFFLRSASKIARQAGVDPRSLRLVSSLGVQTTASVTLATTVTTYDFPRTIYYFATVPQSDSPPPDPPGFWSFSSEPAAPDDKDDAPSGIANQHFTQESYGIRFSINEMVLSLLEDIDLETGVPVPDLAPGPARPDSLRSQALERYSRLTSHLSYVSKKRRWRKSTLNVTSP</sequence>
<evidence type="ECO:0008006" key="4">
    <source>
        <dbReference type="Google" id="ProtNLM"/>
    </source>
</evidence>
<dbReference type="AlphaFoldDB" id="A0A164RAA1"/>
<accession>A0A164RAA1</accession>
<proteinExistence type="predicted"/>
<evidence type="ECO:0000256" key="1">
    <source>
        <dbReference type="SAM" id="MobiDB-lite"/>
    </source>
</evidence>
<dbReference type="Proteomes" id="UP000076722">
    <property type="component" value="Unassembled WGS sequence"/>
</dbReference>
<keyword evidence="3" id="KW-1185">Reference proteome</keyword>
<protein>
    <recommendedName>
        <fullName evidence="4">Protein kinase domain-containing protein</fullName>
    </recommendedName>
</protein>
<evidence type="ECO:0000313" key="3">
    <source>
        <dbReference type="Proteomes" id="UP000076722"/>
    </source>
</evidence>
<dbReference type="EMBL" id="KV419421">
    <property type="protein sequence ID" value="KZS90389.1"/>
    <property type="molecule type" value="Genomic_DNA"/>
</dbReference>
<organism evidence="2 3">
    <name type="scientific">Sistotremastrum niveocremeum HHB9708</name>
    <dbReference type="NCBI Taxonomy" id="1314777"/>
    <lineage>
        <taxon>Eukaryota</taxon>
        <taxon>Fungi</taxon>
        <taxon>Dikarya</taxon>
        <taxon>Basidiomycota</taxon>
        <taxon>Agaricomycotina</taxon>
        <taxon>Agaricomycetes</taxon>
        <taxon>Sistotremastrales</taxon>
        <taxon>Sistotremastraceae</taxon>
        <taxon>Sertulicium</taxon>
        <taxon>Sertulicium niveocremeum</taxon>
    </lineage>
</organism>